<keyword evidence="6 9" id="KW-0255">Endonuclease</keyword>
<dbReference type="KEGG" id="stab:STABA_v1c07520"/>
<dbReference type="InterPro" id="IPR002036">
    <property type="entry name" value="YbeY"/>
</dbReference>
<comment type="subcellular location">
    <subcellularLocation>
        <location evidence="9">Cytoplasm</location>
    </subcellularLocation>
</comment>
<keyword evidence="7 9" id="KW-0378">Hydrolase</keyword>
<organism evidence="10 11">
    <name type="scientific">Spiroplasma tabanidicola</name>
    <dbReference type="NCBI Taxonomy" id="324079"/>
    <lineage>
        <taxon>Bacteria</taxon>
        <taxon>Bacillati</taxon>
        <taxon>Mycoplasmatota</taxon>
        <taxon>Mollicutes</taxon>
        <taxon>Entomoplasmatales</taxon>
        <taxon>Spiroplasmataceae</taxon>
        <taxon>Spiroplasma</taxon>
    </lineage>
</organism>
<evidence type="ECO:0000256" key="4">
    <source>
        <dbReference type="ARBA" id="ARBA00022722"/>
    </source>
</evidence>
<dbReference type="Proteomes" id="UP000424468">
    <property type="component" value="Chromosome"/>
</dbReference>
<accession>A0A6I6CCT7</accession>
<evidence type="ECO:0000256" key="2">
    <source>
        <dbReference type="ARBA" id="ARBA00022517"/>
    </source>
</evidence>
<name>A0A6I6CCT7_9MOLU</name>
<dbReference type="InterPro" id="IPR023091">
    <property type="entry name" value="MetalPrtase_cat_dom_sf_prd"/>
</dbReference>
<dbReference type="NCBIfam" id="TIGR00043">
    <property type="entry name" value="rRNA maturation RNase YbeY"/>
    <property type="match status" value="1"/>
</dbReference>
<evidence type="ECO:0000256" key="1">
    <source>
        <dbReference type="ARBA" id="ARBA00010875"/>
    </source>
</evidence>
<dbReference type="GO" id="GO:0004222">
    <property type="term" value="F:metalloendopeptidase activity"/>
    <property type="evidence" value="ECO:0007669"/>
    <property type="project" value="InterPro"/>
</dbReference>
<feature type="binding site" evidence="9">
    <location>
        <position position="128"/>
    </location>
    <ligand>
        <name>Zn(2+)</name>
        <dbReference type="ChEBI" id="CHEBI:29105"/>
        <note>catalytic</note>
    </ligand>
</feature>
<dbReference type="SUPFAM" id="SSF55486">
    <property type="entry name" value="Metalloproteases ('zincins'), catalytic domain"/>
    <property type="match status" value="1"/>
</dbReference>
<keyword evidence="8 9" id="KW-0862">Zinc</keyword>
<evidence type="ECO:0000256" key="6">
    <source>
        <dbReference type="ARBA" id="ARBA00022759"/>
    </source>
</evidence>
<dbReference type="Pfam" id="PF02130">
    <property type="entry name" value="YbeY"/>
    <property type="match status" value="1"/>
</dbReference>
<evidence type="ECO:0000256" key="7">
    <source>
        <dbReference type="ARBA" id="ARBA00022801"/>
    </source>
</evidence>
<comment type="cofactor">
    <cofactor evidence="9">
        <name>Zn(2+)</name>
        <dbReference type="ChEBI" id="CHEBI:29105"/>
    </cofactor>
    <text evidence="9">Binds 1 zinc ion.</text>
</comment>
<feature type="binding site" evidence="9">
    <location>
        <position position="118"/>
    </location>
    <ligand>
        <name>Zn(2+)</name>
        <dbReference type="ChEBI" id="CHEBI:29105"/>
        <note>catalytic</note>
    </ligand>
</feature>
<dbReference type="PANTHER" id="PTHR46986">
    <property type="entry name" value="ENDORIBONUCLEASE YBEY, CHLOROPLASTIC"/>
    <property type="match status" value="1"/>
</dbReference>
<dbReference type="HAMAP" id="MF_00009">
    <property type="entry name" value="Endoribonucl_YbeY"/>
    <property type="match status" value="1"/>
</dbReference>
<feature type="binding site" evidence="9">
    <location>
        <position position="122"/>
    </location>
    <ligand>
        <name>Zn(2+)</name>
        <dbReference type="ChEBI" id="CHEBI:29105"/>
        <note>catalytic</note>
    </ligand>
</feature>
<gene>
    <name evidence="9 10" type="primary">ybeY</name>
    <name evidence="10" type="ORF">STABA_v1c07520</name>
</gene>
<dbReference type="AlphaFoldDB" id="A0A6I6CCT7"/>
<dbReference type="GO" id="GO:0004521">
    <property type="term" value="F:RNA endonuclease activity"/>
    <property type="evidence" value="ECO:0007669"/>
    <property type="project" value="UniProtKB-UniRule"/>
</dbReference>
<keyword evidence="3 9" id="KW-0698">rRNA processing</keyword>
<keyword evidence="2 9" id="KW-0690">Ribosome biogenesis</keyword>
<dbReference type="PANTHER" id="PTHR46986:SF1">
    <property type="entry name" value="ENDORIBONUCLEASE YBEY, CHLOROPLASTIC"/>
    <property type="match status" value="1"/>
</dbReference>
<keyword evidence="4 9" id="KW-0540">Nuclease</keyword>
<comment type="function">
    <text evidence="9">Single strand-specific metallo-endoribonuclease involved in late-stage 70S ribosome quality control and in maturation of the 3' terminus of the 16S rRNA.</text>
</comment>
<keyword evidence="11" id="KW-1185">Reference proteome</keyword>
<protein>
    <recommendedName>
        <fullName evidence="9">Endoribonuclease YbeY</fullName>
        <ecNumber evidence="9">3.1.-.-</ecNumber>
    </recommendedName>
</protein>
<dbReference type="EMBL" id="CP046276">
    <property type="protein sequence ID" value="QGS52108.1"/>
    <property type="molecule type" value="Genomic_DNA"/>
</dbReference>
<dbReference type="EC" id="3.1.-.-" evidence="9"/>
<keyword evidence="5 9" id="KW-0479">Metal-binding</keyword>
<evidence type="ECO:0000256" key="8">
    <source>
        <dbReference type="ARBA" id="ARBA00022833"/>
    </source>
</evidence>
<evidence type="ECO:0000256" key="3">
    <source>
        <dbReference type="ARBA" id="ARBA00022552"/>
    </source>
</evidence>
<dbReference type="RefSeq" id="WP_156006734.1">
    <property type="nucleotide sequence ID" value="NZ_CP046276.1"/>
</dbReference>
<reference evidence="10 11" key="1">
    <citation type="submission" date="2019-11" db="EMBL/GenBank/DDBJ databases">
        <title>Complete genome sequence of Spiroplasma tabanidicola TAUS-1 (DSM 22603).</title>
        <authorList>
            <person name="Huang C.-T."/>
            <person name="Lin Y.-C."/>
            <person name="Kuo C.-H."/>
        </authorList>
    </citation>
    <scope>NUCLEOTIDE SEQUENCE [LARGE SCALE GENOMIC DNA]</scope>
    <source>
        <strain evidence="10 11">TAUS-1</strain>
    </source>
</reference>
<keyword evidence="9" id="KW-0963">Cytoplasm</keyword>
<dbReference type="Gene3D" id="3.40.390.30">
    <property type="entry name" value="Metalloproteases ('zincins'), catalytic domain"/>
    <property type="match status" value="1"/>
</dbReference>
<comment type="similarity">
    <text evidence="1 9">Belongs to the endoribonuclease YbeY family.</text>
</comment>
<evidence type="ECO:0000313" key="11">
    <source>
        <dbReference type="Proteomes" id="UP000424468"/>
    </source>
</evidence>
<evidence type="ECO:0000256" key="9">
    <source>
        <dbReference type="HAMAP-Rule" id="MF_00009"/>
    </source>
</evidence>
<proteinExistence type="inferred from homology"/>
<dbReference type="GO" id="GO:0008270">
    <property type="term" value="F:zinc ion binding"/>
    <property type="evidence" value="ECO:0007669"/>
    <property type="project" value="UniProtKB-UniRule"/>
</dbReference>
<sequence length="157" mass="18537">MDEISFIYEDDNIELTKYETIFETLLKITKMHLNINQTLLLSVFFILPEKSILLNKTYRNKEYVGDVISFPIDDPSGIYDQIGFKEIGDIFITYNEAQNKALKYKHKIDDEMCWLFVHGLLHVLGYDHEVDEKQEKIMFNLTESILKEVNVMYDIVV</sequence>
<dbReference type="GO" id="GO:0006364">
    <property type="term" value="P:rRNA processing"/>
    <property type="evidence" value="ECO:0007669"/>
    <property type="project" value="UniProtKB-UniRule"/>
</dbReference>
<dbReference type="OrthoDB" id="9807740at2"/>
<evidence type="ECO:0000256" key="5">
    <source>
        <dbReference type="ARBA" id="ARBA00022723"/>
    </source>
</evidence>
<dbReference type="GO" id="GO:0005737">
    <property type="term" value="C:cytoplasm"/>
    <property type="evidence" value="ECO:0007669"/>
    <property type="project" value="UniProtKB-SubCell"/>
</dbReference>
<evidence type="ECO:0000313" key="10">
    <source>
        <dbReference type="EMBL" id="QGS52108.1"/>
    </source>
</evidence>